<proteinExistence type="predicted"/>
<dbReference type="RefSeq" id="WP_345606036.1">
    <property type="nucleotide sequence ID" value="NZ_BAABJO010000011.1"/>
</dbReference>
<gene>
    <name evidence="2" type="ORF">GCM10023320_33610</name>
</gene>
<feature type="domain" description="DUF4236" evidence="1">
    <location>
        <begin position="3"/>
        <end position="50"/>
    </location>
</feature>
<sequence>MRFHLRKTVRLGPVRIHLTERGFGSWGLRVGRWSWNARTRRHTIDTPGLGYLRSRGRRR</sequence>
<accession>A0ABP9NJB5</accession>
<dbReference type="Pfam" id="PF14020">
    <property type="entry name" value="DUF4236"/>
    <property type="match status" value="1"/>
</dbReference>
<organism evidence="2 3">
    <name type="scientific">Pseudonocardia adelaidensis</name>
    <dbReference type="NCBI Taxonomy" id="648754"/>
    <lineage>
        <taxon>Bacteria</taxon>
        <taxon>Bacillati</taxon>
        <taxon>Actinomycetota</taxon>
        <taxon>Actinomycetes</taxon>
        <taxon>Pseudonocardiales</taxon>
        <taxon>Pseudonocardiaceae</taxon>
        <taxon>Pseudonocardia</taxon>
    </lineage>
</organism>
<evidence type="ECO:0000313" key="2">
    <source>
        <dbReference type="EMBL" id="GAA5122799.1"/>
    </source>
</evidence>
<evidence type="ECO:0000313" key="3">
    <source>
        <dbReference type="Proteomes" id="UP001500804"/>
    </source>
</evidence>
<dbReference type="InterPro" id="IPR025330">
    <property type="entry name" value="DUF4236"/>
</dbReference>
<protein>
    <recommendedName>
        <fullName evidence="1">DUF4236 domain-containing protein</fullName>
    </recommendedName>
</protein>
<evidence type="ECO:0000259" key="1">
    <source>
        <dbReference type="Pfam" id="PF14020"/>
    </source>
</evidence>
<dbReference type="Proteomes" id="UP001500804">
    <property type="component" value="Unassembled WGS sequence"/>
</dbReference>
<reference evidence="3" key="1">
    <citation type="journal article" date="2019" name="Int. J. Syst. Evol. Microbiol.">
        <title>The Global Catalogue of Microorganisms (GCM) 10K type strain sequencing project: providing services to taxonomists for standard genome sequencing and annotation.</title>
        <authorList>
            <consortium name="The Broad Institute Genomics Platform"/>
            <consortium name="The Broad Institute Genome Sequencing Center for Infectious Disease"/>
            <person name="Wu L."/>
            <person name="Ma J."/>
        </authorList>
    </citation>
    <scope>NUCLEOTIDE SEQUENCE [LARGE SCALE GENOMIC DNA]</scope>
    <source>
        <strain evidence="3">JCM 18302</strain>
    </source>
</reference>
<dbReference type="EMBL" id="BAABJO010000011">
    <property type="protein sequence ID" value="GAA5122799.1"/>
    <property type="molecule type" value="Genomic_DNA"/>
</dbReference>
<keyword evidence="3" id="KW-1185">Reference proteome</keyword>
<name>A0ABP9NJB5_9PSEU</name>
<comment type="caution">
    <text evidence="2">The sequence shown here is derived from an EMBL/GenBank/DDBJ whole genome shotgun (WGS) entry which is preliminary data.</text>
</comment>